<feature type="domain" description="PAC" evidence="20">
    <location>
        <begin position="113"/>
        <end position="167"/>
    </location>
</feature>
<dbReference type="InterPro" id="IPR001789">
    <property type="entry name" value="Sig_transdc_resp-reg_receiver"/>
</dbReference>
<dbReference type="GO" id="GO:0000160">
    <property type="term" value="P:phosphorelay signal transduction system"/>
    <property type="evidence" value="ECO:0007669"/>
    <property type="project" value="InterPro"/>
</dbReference>
<evidence type="ECO:0000313" key="22">
    <source>
        <dbReference type="Proteomes" id="UP000024547"/>
    </source>
</evidence>
<dbReference type="GO" id="GO:0005524">
    <property type="term" value="F:ATP binding"/>
    <property type="evidence" value="ECO:0007669"/>
    <property type="project" value="UniProtKB-KW"/>
</dbReference>
<dbReference type="eggNOG" id="COG5002">
    <property type="taxonomic scope" value="Bacteria"/>
</dbReference>
<keyword evidence="11" id="KW-0418">Kinase</keyword>
<feature type="modified residue" description="4-aspartylphosphate" evidence="16">
    <location>
        <position position="568"/>
    </location>
</feature>
<evidence type="ECO:0000256" key="7">
    <source>
        <dbReference type="ARBA" id="ARBA00022643"/>
    </source>
</evidence>
<evidence type="ECO:0000256" key="3">
    <source>
        <dbReference type="ARBA" id="ARBA00022543"/>
    </source>
</evidence>
<keyword evidence="5" id="KW-0716">Sensory transduction</keyword>
<dbReference type="InterPro" id="IPR000014">
    <property type="entry name" value="PAS"/>
</dbReference>
<dbReference type="PANTHER" id="PTHR41523:SF7">
    <property type="entry name" value="HISTIDINE KINASE"/>
    <property type="match status" value="1"/>
</dbReference>
<dbReference type="eggNOG" id="COG3920">
    <property type="taxonomic scope" value="Bacteria"/>
</dbReference>
<dbReference type="InterPro" id="IPR011102">
    <property type="entry name" value="Sig_transdc_His_kinase_HWE"/>
</dbReference>
<dbReference type="GO" id="GO:0004673">
    <property type="term" value="F:protein histidine kinase activity"/>
    <property type="evidence" value="ECO:0007669"/>
    <property type="project" value="UniProtKB-EC"/>
</dbReference>
<dbReference type="InterPro" id="IPR013655">
    <property type="entry name" value="PAS_fold_3"/>
</dbReference>
<evidence type="ECO:0000256" key="9">
    <source>
        <dbReference type="ARBA" id="ARBA00022737"/>
    </source>
</evidence>
<dbReference type="GO" id="GO:0009881">
    <property type="term" value="F:photoreceptor activity"/>
    <property type="evidence" value="ECO:0007669"/>
    <property type="project" value="UniProtKB-KW"/>
</dbReference>
<dbReference type="eggNOG" id="COG0784">
    <property type="taxonomic scope" value="Bacteria"/>
</dbReference>
<name>A0A059E5C2_9PROT</name>
<dbReference type="EMBL" id="AWFH01000008">
    <property type="protein sequence ID" value="KCZ62747.1"/>
    <property type="molecule type" value="Genomic_DNA"/>
</dbReference>
<evidence type="ECO:0000256" key="13">
    <source>
        <dbReference type="ARBA" id="ARBA00022991"/>
    </source>
</evidence>
<dbReference type="NCBIfam" id="TIGR00229">
    <property type="entry name" value="sensory_box"/>
    <property type="match status" value="2"/>
</dbReference>
<keyword evidence="8" id="KW-0808">Transferase</keyword>
<dbReference type="GO" id="GO:0006355">
    <property type="term" value="P:regulation of DNA-templated transcription"/>
    <property type="evidence" value="ECO:0007669"/>
    <property type="project" value="InterPro"/>
</dbReference>
<evidence type="ECO:0000256" key="5">
    <source>
        <dbReference type="ARBA" id="ARBA00022606"/>
    </source>
</evidence>
<evidence type="ECO:0000256" key="1">
    <source>
        <dbReference type="ARBA" id="ARBA00000085"/>
    </source>
</evidence>
<evidence type="ECO:0000256" key="6">
    <source>
        <dbReference type="ARBA" id="ARBA00022630"/>
    </source>
</evidence>
<dbReference type="Pfam" id="PF00989">
    <property type="entry name" value="PAS"/>
    <property type="match status" value="1"/>
</dbReference>
<evidence type="ECO:0000256" key="12">
    <source>
        <dbReference type="ARBA" id="ARBA00022840"/>
    </source>
</evidence>
<dbReference type="STRING" id="1280948.HY36_15370"/>
<feature type="domain" description="Response regulatory" evidence="18">
    <location>
        <begin position="518"/>
        <end position="628"/>
    </location>
</feature>
<gene>
    <name evidence="21" type="ORF">HY36_15370</name>
</gene>
<accession>A0A059E5C2</accession>
<dbReference type="FunFam" id="3.30.450.20:FF:000099">
    <property type="entry name" value="Sensory box sensor histidine kinase"/>
    <property type="match status" value="1"/>
</dbReference>
<keyword evidence="15" id="KW-0675">Receptor</keyword>
<dbReference type="SUPFAM" id="SSF52172">
    <property type="entry name" value="CheY-like"/>
    <property type="match status" value="1"/>
</dbReference>
<evidence type="ECO:0000256" key="16">
    <source>
        <dbReference type="PROSITE-ProRule" id="PRU00169"/>
    </source>
</evidence>
<keyword evidence="4 16" id="KW-0597">Phosphoprotein</keyword>
<dbReference type="Pfam" id="PF08447">
    <property type="entry name" value="PAS_3"/>
    <property type="match status" value="1"/>
</dbReference>
<dbReference type="CDD" id="cd00130">
    <property type="entry name" value="PAS"/>
    <property type="match status" value="2"/>
</dbReference>
<feature type="domain" description="PAS" evidence="19">
    <location>
        <begin position="42"/>
        <end position="111"/>
    </location>
</feature>
<evidence type="ECO:0000259" key="20">
    <source>
        <dbReference type="PROSITE" id="PS50113"/>
    </source>
</evidence>
<keyword evidence="10" id="KW-0547">Nucleotide-binding</keyword>
<dbReference type="Gene3D" id="3.30.565.10">
    <property type="entry name" value="Histidine kinase-like ATPase, C-terminal domain"/>
    <property type="match status" value="1"/>
</dbReference>
<dbReference type="SMART" id="SM00086">
    <property type="entry name" value="PAC"/>
    <property type="match status" value="2"/>
</dbReference>
<dbReference type="PROSITE" id="PS50113">
    <property type="entry name" value="PAC"/>
    <property type="match status" value="2"/>
</dbReference>
<dbReference type="PANTHER" id="PTHR41523">
    <property type="entry name" value="TWO-COMPONENT SYSTEM SENSOR PROTEIN"/>
    <property type="match status" value="1"/>
</dbReference>
<keyword evidence="3" id="KW-0600">Photoreceptor protein</keyword>
<organism evidence="21 22">
    <name type="scientific">Hyphomonas atlantica</name>
    <dbReference type="NCBI Taxonomy" id="1280948"/>
    <lineage>
        <taxon>Bacteria</taxon>
        <taxon>Pseudomonadati</taxon>
        <taxon>Pseudomonadota</taxon>
        <taxon>Alphaproteobacteria</taxon>
        <taxon>Hyphomonadales</taxon>
        <taxon>Hyphomonadaceae</taxon>
        <taxon>Hyphomonas</taxon>
    </lineage>
</organism>
<keyword evidence="7" id="KW-0288">FMN</keyword>
<dbReference type="OrthoDB" id="489241at2"/>
<evidence type="ECO:0000256" key="4">
    <source>
        <dbReference type="ARBA" id="ARBA00022553"/>
    </source>
</evidence>
<dbReference type="InterPro" id="IPR011006">
    <property type="entry name" value="CheY-like_superfamily"/>
</dbReference>
<dbReference type="AlphaFoldDB" id="A0A059E5C2"/>
<dbReference type="Proteomes" id="UP000024547">
    <property type="component" value="Unassembled WGS sequence"/>
</dbReference>
<evidence type="ECO:0000256" key="11">
    <source>
        <dbReference type="ARBA" id="ARBA00022777"/>
    </source>
</evidence>
<dbReference type="InterPro" id="IPR001610">
    <property type="entry name" value="PAC"/>
</dbReference>
<comment type="catalytic activity">
    <reaction evidence="1">
        <text>ATP + protein L-histidine = ADP + protein N-phospho-L-histidine.</text>
        <dbReference type="EC" id="2.7.13.3"/>
    </reaction>
</comment>
<evidence type="ECO:0000256" key="14">
    <source>
        <dbReference type="ARBA" id="ARBA00023026"/>
    </source>
</evidence>
<evidence type="ECO:0000313" key="21">
    <source>
        <dbReference type="EMBL" id="KCZ62747.1"/>
    </source>
</evidence>
<keyword evidence="13" id="KW-0157">Chromophore</keyword>
<feature type="domain" description="PAC" evidence="20">
    <location>
        <begin position="241"/>
        <end position="293"/>
    </location>
</feature>
<dbReference type="SMART" id="SM00448">
    <property type="entry name" value="REC"/>
    <property type="match status" value="1"/>
</dbReference>
<dbReference type="Pfam" id="PF07536">
    <property type="entry name" value="HWE_HK"/>
    <property type="match status" value="1"/>
</dbReference>
<evidence type="ECO:0000256" key="8">
    <source>
        <dbReference type="ARBA" id="ARBA00022679"/>
    </source>
</evidence>
<comment type="caution">
    <text evidence="21">The sequence shown here is derived from an EMBL/GenBank/DDBJ whole genome shotgun (WGS) entry which is preliminary data.</text>
</comment>
<keyword evidence="22" id="KW-1185">Reference proteome</keyword>
<dbReference type="EC" id="2.7.13.3" evidence="2"/>
<dbReference type="SMART" id="SM00911">
    <property type="entry name" value="HWE_HK"/>
    <property type="match status" value="1"/>
</dbReference>
<keyword evidence="14" id="KW-0843">Virulence</keyword>
<dbReference type="Pfam" id="PF00072">
    <property type="entry name" value="Response_reg"/>
    <property type="match status" value="1"/>
</dbReference>
<dbReference type="Gene3D" id="3.30.450.20">
    <property type="entry name" value="PAS domain"/>
    <property type="match status" value="2"/>
</dbReference>
<evidence type="ECO:0000259" key="19">
    <source>
        <dbReference type="PROSITE" id="PS50112"/>
    </source>
</evidence>
<dbReference type="SUPFAM" id="SSF55785">
    <property type="entry name" value="PYP-like sensor domain (PAS domain)"/>
    <property type="match status" value="2"/>
</dbReference>
<evidence type="ECO:0000256" key="10">
    <source>
        <dbReference type="ARBA" id="ARBA00022741"/>
    </source>
</evidence>
<feature type="domain" description="PAS" evidence="19">
    <location>
        <begin position="168"/>
        <end position="238"/>
    </location>
</feature>
<reference evidence="21 22" key="1">
    <citation type="journal article" date="2014" name="Antonie Van Leeuwenhoek">
        <title>Hyphomonas beringensis sp. nov. and Hyphomonas chukchiensis sp. nov., isolated from surface seawater of the Bering Sea and Chukchi Sea.</title>
        <authorList>
            <person name="Li C."/>
            <person name="Lai Q."/>
            <person name="Li G."/>
            <person name="Dong C."/>
            <person name="Wang J."/>
            <person name="Liao Y."/>
            <person name="Shao Z."/>
        </authorList>
    </citation>
    <scope>NUCLEOTIDE SEQUENCE [LARGE SCALE GENOMIC DNA]</scope>
    <source>
        <strain evidence="21 22">22II1-22F38</strain>
    </source>
</reference>
<dbReference type="InterPro" id="IPR000700">
    <property type="entry name" value="PAS-assoc_C"/>
</dbReference>
<feature type="region of interest" description="Disordered" evidence="17">
    <location>
        <begin position="489"/>
        <end position="516"/>
    </location>
</feature>
<evidence type="ECO:0000256" key="17">
    <source>
        <dbReference type="SAM" id="MobiDB-lite"/>
    </source>
</evidence>
<dbReference type="RefSeq" id="WP_162175953.1">
    <property type="nucleotide sequence ID" value="NZ_AWFH01000008.1"/>
</dbReference>
<dbReference type="PROSITE" id="PS50112">
    <property type="entry name" value="PAS"/>
    <property type="match status" value="2"/>
</dbReference>
<dbReference type="InterPro" id="IPR013767">
    <property type="entry name" value="PAS_fold"/>
</dbReference>
<dbReference type="PATRIC" id="fig|1280948.3.peg.1308"/>
<evidence type="ECO:0000256" key="15">
    <source>
        <dbReference type="ARBA" id="ARBA00023170"/>
    </source>
</evidence>
<protein>
    <recommendedName>
        <fullName evidence="2">histidine kinase</fullName>
        <ecNumber evidence="2">2.7.13.3</ecNumber>
    </recommendedName>
</protein>
<keyword evidence="12" id="KW-0067">ATP-binding</keyword>
<dbReference type="Gene3D" id="3.40.50.2300">
    <property type="match status" value="1"/>
</dbReference>
<sequence length="636" mass="69972">MQFENSALGAAQTLIGSPVMKRDVLSSAPSPVANTPALSADESSWLSAIITSSTDAIISKTTDGIIASWNPAAERLFGYAPQEVIGKSIRLLIPEDRQTEEDEILTAIQANKTVSNLRTVRRHKDGHDLHIMVTVSPIHDADGKIVGASKIVRDLSAELESREKLEQSETQFKALADNIPQLAWMCDPNGQIFWYNKRWYEFTGADESTTLGHGWKSVHHPEHEARATEHFLSSLKKGEVWEDTFPLRGKDGKFRWFLSRAHPIRGDDGNIIMWFGTNTDVTDQKQREERIQLLLGEVNHRAKNMLTLVQAIARQTMASGENFLDRFSERMRSLASSQDLLVSSGWRGARVEDIMSSQLAHLEDFIGTRIILNGPHVRLTSAAAQSLGMALHELATNAGKYGALSNDTGQVQITWNIRTDEDVNRFEINWIESGGPPVEAPERRGFGSTVIEKMTRIAFGYPVKLEFPPEGLQWHLFSVDDRVFESDFVPEPSKSEAPDPQSVAPVSGTQQSPSAHRRVLVVEDEAIIAIDMAAALEDAGYAVIGPVGSVFEAMQLLDETPCDCAVLDINLAGETSAPVAGRLLQQGVPFVTVSGNTPETSGAEFSQAPFLSKPIITSKLLTQLSRMLTETAPQTR</sequence>
<dbReference type="PROSITE" id="PS50110">
    <property type="entry name" value="RESPONSE_REGULATORY"/>
    <property type="match status" value="1"/>
</dbReference>
<dbReference type="InterPro" id="IPR036890">
    <property type="entry name" value="HATPase_C_sf"/>
</dbReference>
<dbReference type="SMART" id="SM00091">
    <property type="entry name" value="PAS"/>
    <property type="match status" value="2"/>
</dbReference>
<keyword evidence="6" id="KW-0285">Flavoprotein</keyword>
<evidence type="ECO:0000256" key="2">
    <source>
        <dbReference type="ARBA" id="ARBA00012438"/>
    </source>
</evidence>
<keyword evidence="9" id="KW-0677">Repeat</keyword>
<evidence type="ECO:0000259" key="18">
    <source>
        <dbReference type="PROSITE" id="PS50110"/>
    </source>
</evidence>
<dbReference type="InterPro" id="IPR035965">
    <property type="entry name" value="PAS-like_dom_sf"/>
</dbReference>
<proteinExistence type="predicted"/>